<gene>
    <name evidence="2" type="ORF">LSAA_13191</name>
</gene>
<organism evidence="2 3">
    <name type="scientific">Lepeophtheirus salmonis</name>
    <name type="common">Salmon louse</name>
    <name type="synonym">Caligus salmonis</name>
    <dbReference type="NCBI Taxonomy" id="72036"/>
    <lineage>
        <taxon>Eukaryota</taxon>
        <taxon>Metazoa</taxon>
        <taxon>Ecdysozoa</taxon>
        <taxon>Arthropoda</taxon>
        <taxon>Crustacea</taxon>
        <taxon>Multicrustacea</taxon>
        <taxon>Hexanauplia</taxon>
        <taxon>Copepoda</taxon>
        <taxon>Siphonostomatoida</taxon>
        <taxon>Caligidae</taxon>
        <taxon>Lepeophtheirus</taxon>
    </lineage>
</organism>
<protein>
    <submittedName>
        <fullName evidence="2">DOCK1</fullName>
    </submittedName>
</protein>
<reference evidence="2" key="1">
    <citation type="submission" date="2021-02" db="EMBL/GenBank/DDBJ databases">
        <authorList>
            <person name="Bekaert M."/>
        </authorList>
    </citation>
    <scope>NUCLEOTIDE SEQUENCE</scope>
    <source>
        <strain evidence="2">IoA-00</strain>
    </source>
</reference>
<dbReference type="Proteomes" id="UP000675881">
    <property type="component" value="Chromosome 7"/>
</dbReference>
<evidence type="ECO:0000313" key="2">
    <source>
        <dbReference type="EMBL" id="CAF3000289.1"/>
    </source>
</evidence>
<keyword evidence="3" id="KW-1185">Reference proteome</keyword>
<sequence>MEEADALDDIKPKLVEEVLDIICAEESGEGTSVESCSNADGGNLDAPTSTAPSKKRKLSDLLQNRRAHLTSQTQASFPKRVQTDTEQTKFLQDTLDAIFDLLMW</sequence>
<proteinExistence type="predicted"/>
<evidence type="ECO:0000313" key="3">
    <source>
        <dbReference type="Proteomes" id="UP000675881"/>
    </source>
</evidence>
<dbReference type="AlphaFoldDB" id="A0A7R8HC56"/>
<accession>A0A7R8HC56</accession>
<feature type="region of interest" description="Disordered" evidence="1">
    <location>
        <begin position="28"/>
        <end position="57"/>
    </location>
</feature>
<name>A0A7R8HC56_LEPSM</name>
<feature type="compositionally biased region" description="Polar residues" evidence="1">
    <location>
        <begin position="29"/>
        <end position="52"/>
    </location>
</feature>
<dbReference type="EMBL" id="HG994586">
    <property type="protein sequence ID" value="CAF3000289.1"/>
    <property type="molecule type" value="Genomic_DNA"/>
</dbReference>
<evidence type="ECO:0000256" key="1">
    <source>
        <dbReference type="SAM" id="MobiDB-lite"/>
    </source>
</evidence>